<feature type="region of interest" description="Disordered" evidence="1">
    <location>
        <begin position="1"/>
        <end position="23"/>
    </location>
</feature>
<reference evidence="3" key="5">
    <citation type="submission" date="2018-04" db="UniProtKB">
        <authorList>
            <consortium name="EnsemblFungi"/>
        </authorList>
    </citation>
    <scope>IDENTIFICATION</scope>
    <source>
        <strain evidence="3">R3-111a-1</strain>
    </source>
</reference>
<dbReference type="RefSeq" id="XP_009228711.1">
    <property type="nucleotide sequence ID" value="XM_009230447.1"/>
</dbReference>
<evidence type="ECO:0000313" key="2">
    <source>
        <dbReference type="EMBL" id="EJT69663.1"/>
    </source>
</evidence>
<gene>
    <name evidence="3" type="primary">20353005</name>
    <name evidence="2" type="ORF">GGTG_12547</name>
</gene>
<dbReference type="AlphaFoldDB" id="J3PGC2"/>
<proteinExistence type="predicted"/>
<evidence type="ECO:0000313" key="3">
    <source>
        <dbReference type="EnsemblFungi" id="EJT69663"/>
    </source>
</evidence>
<protein>
    <submittedName>
        <fullName evidence="2 3">Uncharacterized protein</fullName>
    </submittedName>
</protein>
<reference evidence="4" key="1">
    <citation type="submission" date="2010-07" db="EMBL/GenBank/DDBJ databases">
        <title>The genome sequence of Gaeumannomyces graminis var. tritici strain R3-111a-1.</title>
        <authorList>
            <consortium name="The Broad Institute Genome Sequencing Platform"/>
            <person name="Ma L.-J."/>
            <person name="Dead R."/>
            <person name="Young S."/>
            <person name="Zeng Q."/>
            <person name="Koehrsen M."/>
            <person name="Alvarado L."/>
            <person name="Berlin A."/>
            <person name="Chapman S.B."/>
            <person name="Chen Z."/>
            <person name="Freedman E."/>
            <person name="Gellesch M."/>
            <person name="Goldberg J."/>
            <person name="Griggs A."/>
            <person name="Gujja S."/>
            <person name="Heilman E.R."/>
            <person name="Heiman D."/>
            <person name="Hepburn T."/>
            <person name="Howarth C."/>
            <person name="Jen D."/>
            <person name="Larson L."/>
            <person name="Mehta T."/>
            <person name="Neiman D."/>
            <person name="Pearson M."/>
            <person name="Roberts A."/>
            <person name="Saif S."/>
            <person name="Shea T."/>
            <person name="Shenoy N."/>
            <person name="Sisk P."/>
            <person name="Stolte C."/>
            <person name="Sykes S."/>
            <person name="Walk T."/>
            <person name="White J."/>
            <person name="Yandava C."/>
            <person name="Haas B."/>
            <person name="Nusbaum C."/>
            <person name="Birren B."/>
        </authorList>
    </citation>
    <scope>NUCLEOTIDE SEQUENCE [LARGE SCALE GENOMIC DNA]</scope>
    <source>
        <strain evidence="4">R3-111a-1</strain>
    </source>
</reference>
<dbReference type="HOGENOM" id="CLU_1815931_0_0_1"/>
<dbReference type="EMBL" id="GL385403">
    <property type="protein sequence ID" value="EJT69663.1"/>
    <property type="molecule type" value="Genomic_DNA"/>
</dbReference>
<evidence type="ECO:0000256" key="1">
    <source>
        <dbReference type="SAM" id="MobiDB-lite"/>
    </source>
</evidence>
<dbReference type="Proteomes" id="UP000006039">
    <property type="component" value="Unassembled WGS sequence"/>
</dbReference>
<accession>J3PGC2</accession>
<dbReference type="GeneID" id="20353005"/>
<reference evidence="2" key="3">
    <citation type="submission" date="2010-09" db="EMBL/GenBank/DDBJ databases">
        <title>Annotation of Gaeumannomyces graminis var. tritici R3-111a-1.</title>
        <authorList>
            <consortium name="The Broad Institute Genome Sequencing Platform"/>
            <person name="Ma L.-J."/>
            <person name="Dead R."/>
            <person name="Young S.K."/>
            <person name="Zeng Q."/>
            <person name="Gargeya S."/>
            <person name="Fitzgerald M."/>
            <person name="Haas B."/>
            <person name="Abouelleil A."/>
            <person name="Alvarado L."/>
            <person name="Arachchi H.M."/>
            <person name="Berlin A."/>
            <person name="Brown A."/>
            <person name="Chapman S.B."/>
            <person name="Chen Z."/>
            <person name="Dunbar C."/>
            <person name="Freedman E."/>
            <person name="Gearin G."/>
            <person name="Gellesch M."/>
            <person name="Goldberg J."/>
            <person name="Griggs A."/>
            <person name="Gujja S."/>
            <person name="Heiman D."/>
            <person name="Howarth C."/>
            <person name="Larson L."/>
            <person name="Lui A."/>
            <person name="MacDonald P.J.P."/>
            <person name="Mehta T."/>
            <person name="Montmayeur A."/>
            <person name="Murphy C."/>
            <person name="Neiman D."/>
            <person name="Pearson M."/>
            <person name="Priest M."/>
            <person name="Roberts A."/>
            <person name="Saif S."/>
            <person name="Shea T."/>
            <person name="Shenoy N."/>
            <person name="Sisk P."/>
            <person name="Stolte C."/>
            <person name="Sykes S."/>
            <person name="Yandava C."/>
            <person name="Wortman J."/>
            <person name="Nusbaum C."/>
            <person name="Birren B."/>
        </authorList>
    </citation>
    <scope>NUCLEOTIDE SEQUENCE</scope>
    <source>
        <strain evidence="2">R3-111a-1</strain>
    </source>
</reference>
<sequence length="142" mass="15060">MAWSAECDARALGERNQTTDAQGDRLARGPGAGFCRVFWTPAAIFSTQTPAAAPAAREQDSHPTGAALPLKARPTRRQRPGVWCPVACPLGLAGRLQMPKIRLVYTASHQAPTDLGRRIKTSLGYHNGDTGSGHGCIIVGTD</sequence>
<reference evidence="3" key="4">
    <citation type="journal article" date="2015" name="G3 (Bethesda)">
        <title>Genome sequences of three phytopathogenic species of the Magnaporthaceae family of fungi.</title>
        <authorList>
            <person name="Okagaki L.H."/>
            <person name="Nunes C.C."/>
            <person name="Sailsbery J."/>
            <person name="Clay B."/>
            <person name="Brown D."/>
            <person name="John T."/>
            <person name="Oh Y."/>
            <person name="Young N."/>
            <person name="Fitzgerald M."/>
            <person name="Haas B.J."/>
            <person name="Zeng Q."/>
            <person name="Young S."/>
            <person name="Adiconis X."/>
            <person name="Fan L."/>
            <person name="Levin J.Z."/>
            <person name="Mitchell T.K."/>
            <person name="Okubara P.A."/>
            <person name="Farman M.L."/>
            <person name="Kohn L.M."/>
            <person name="Birren B."/>
            <person name="Ma L.-J."/>
            <person name="Dean R.A."/>
        </authorList>
    </citation>
    <scope>NUCLEOTIDE SEQUENCE</scope>
    <source>
        <strain evidence="3">R3-111a-1</strain>
    </source>
</reference>
<dbReference type="EnsemblFungi" id="EJT69663">
    <property type="protein sequence ID" value="EJT69663"/>
    <property type="gene ID" value="GGTG_12547"/>
</dbReference>
<reference evidence="2" key="2">
    <citation type="submission" date="2010-07" db="EMBL/GenBank/DDBJ databases">
        <authorList>
            <consortium name="The Broad Institute Genome Sequencing Platform"/>
            <consortium name="Broad Institute Genome Sequencing Center for Infectious Disease"/>
            <person name="Ma L.-J."/>
            <person name="Dead R."/>
            <person name="Young S."/>
            <person name="Zeng Q."/>
            <person name="Koehrsen M."/>
            <person name="Alvarado L."/>
            <person name="Berlin A."/>
            <person name="Chapman S.B."/>
            <person name="Chen Z."/>
            <person name="Freedman E."/>
            <person name="Gellesch M."/>
            <person name="Goldberg J."/>
            <person name="Griggs A."/>
            <person name="Gujja S."/>
            <person name="Heilman E.R."/>
            <person name="Heiman D."/>
            <person name="Hepburn T."/>
            <person name="Howarth C."/>
            <person name="Jen D."/>
            <person name="Larson L."/>
            <person name="Mehta T."/>
            <person name="Neiman D."/>
            <person name="Pearson M."/>
            <person name="Roberts A."/>
            <person name="Saif S."/>
            <person name="Shea T."/>
            <person name="Shenoy N."/>
            <person name="Sisk P."/>
            <person name="Stolte C."/>
            <person name="Sykes S."/>
            <person name="Walk T."/>
            <person name="White J."/>
            <person name="Yandava C."/>
            <person name="Haas B."/>
            <person name="Nusbaum C."/>
            <person name="Birren B."/>
        </authorList>
    </citation>
    <scope>NUCLEOTIDE SEQUENCE</scope>
    <source>
        <strain evidence="2">R3-111a-1</strain>
    </source>
</reference>
<name>J3PGC2_GAET3</name>
<keyword evidence="4" id="KW-1185">Reference proteome</keyword>
<dbReference type="VEuPathDB" id="FungiDB:GGTG_12547"/>
<evidence type="ECO:0000313" key="4">
    <source>
        <dbReference type="Proteomes" id="UP000006039"/>
    </source>
</evidence>
<feature type="region of interest" description="Disordered" evidence="1">
    <location>
        <begin position="49"/>
        <end position="74"/>
    </location>
</feature>
<organism evidence="2">
    <name type="scientific">Gaeumannomyces tritici (strain R3-111a-1)</name>
    <name type="common">Wheat and barley take-all root rot fungus</name>
    <name type="synonym">Gaeumannomyces graminis var. tritici</name>
    <dbReference type="NCBI Taxonomy" id="644352"/>
    <lineage>
        <taxon>Eukaryota</taxon>
        <taxon>Fungi</taxon>
        <taxon>Dikarya</taxon>
        <taxon>Ascomycota</taxon>
        <taxon>Pezizomycotina</taxon>
        <taxon>Sordariomycetes</taxon>
        <taxon>Sordariomycetidae</taxon>
        <taxon>Magnaporthales</taxon>
        <taxon>Magnaporthaceae</taxon>
        <taxon>Gaeumannomyces</taxon>
    </lineage>
</organism>